<keyword evidence="2" id="KW-1185">Reference proteome</keyword>
<evidence type="ECO:0000313" key="2">
    <source>
        <dbReference type="Proteomes" id="UP001457282"/>
    </source>
</evidence>
<dbReference type="Proteomes" id="UP001457282">
    <property type="component" value="Unassembled WGS sequence"/>
</dbReference>
<dbReference type="EMBL" id="JBEDUW010000004">
    <property type="protein sequence ID" value="KAK9931762.1"/>
    <property type="molecule type" value="Genomic_DNA"/>
</dbReference>
<accession>A0AAW1X4R3</accession>
<protein>
    <submittedName>
        <fullName evidence="1">Uncharacterized protein</fullName>
    </submittedName>
</protein>
<organism evidence="1 2">
    <name type="scientific">Rubus argutus</name>
    <name type="common">Southern blackberry</name>
    <dbReference type="NCBI Taxonomy" id="59490"/>
    <lineage>
        <taxon>Eukaryota</taxon>
        <taxon>Viridiplantae</taxon>
        <taxon>Streptophyta</taxon>
        <taxon>Embryophyta</taxon>
        <taxon>Tracheophyta</taxon>
        <taxon>Spermatophyta</taxon>
        <taxon>Magnoliopsida</taxon>
        <taxon>eudicotyledons</taxon>
        <taxon>Gunneridae</taxon>
        <taxon>Pentapetalae</taxon>
        <taxon>rosids</taxon>
        <taxon>fabids</taxon>
        <taxon>Rosales</taxon>
        <taxon>Rosaceae</taxon>
        <taxon>Rosoideae</taxon>
        <taxon>Rosoideae incertae sedis</taxon>
        <taxon>Rubus</taxon>
    </lineage>
</organism>
<evidence type="ECO:0000313" key="1">
    <source>
        <dbReference type="EMBL" id="KAK9931762.1"/>
    </source>
</evidence>
<dbReference type="AlphaFoldDB" id="A0AAW1X4R3"/>
<dbReference type="PANTHER" id="PTHR33144">
    <property type="entry name" value="OS10G0409366 PROTEIN-RELATED"/>
    <property type="match status" value="1"/>
</dbReference>
<comment type="caution">
    <text evidence="1">The sequence shown here is derived from an EMBL/GenBank/DDBJ whole genome shotgun (WGS) entry which is preliminary data.</text>
</comment>
<reference evidence="1 2" key="1">
    <citation type="journal article" date="2023" name="G3 (Bethesda)">
        <title>A chromosome-length genome assembly and annotation of blackberry (Rubus argutus, cv. 'Hillquist').</title>
        <authorList>
            <person name="Bruna T."/>
            <person name="Aryal R."/>
            <person name="Dudchenko O."/>
            <person name="Sargent D.J."/>
            <person name="Mead D."/>
            <person name="Buti M."/>
            <person name="Cavallini A."/>
            <person name="Hytonen T."/>
            <person name="Andres J."/>
            <person name="Pham M."/>
            <person name="Weisz D."/>
            <person name="Mascagni F."/>
            <person name="Usai G."/>
            <person name="Natali L."/>
            <person name="Bassil N."/>
            <person name="Fernandez G.E."/>
            <person name="Lomsadze A."/>
            <person name="Armour M."/>
            <person name="Olukolu B."/>
            <person name="Poorten T."/>
            <person name="Britton C."/>
            <person name="Davik J."/>
            <person name="Ashrafi H."/>
            <person name="Aiden E.L."/>
            <person name="Borodovsky M."/>
            <person name="Worthington M."/>
        </authorList>
    </citation>
    <scope>NUCLEOTIDE SEQUENCE [LARGE SCALE GENOMIC DNA]</scope>
    <source>
        <strain evidence="1">PI 553951</strain>
    </source>
</reference>
<proteinExistence type="predicted"/>
<gene>
    <name evidence="1" type="ORF">M0R45_019026</name>
</gene>
<sequence>MPPSIPEQANRQFIKATKGQSKGIPEWNTNVKVHVQFNGVNFQPVGERACQLKSQLGQIVRNGHRVPLNIIDWKKVGDDVKEGIWEEVKKNLVEVPEGYKAVCLENCNLLWKEHKSETKAFHYMPHKDDPEISSRNPPHIVADQWYELVAYLNSEDVKVQAQRNSINRENRGPCHKTG</sequence>
<name>A0AAW1X4R3_RUBAR</name>
<dbReference type="PANTHER" id="PTHR33144:SF52">
    <property type="match status" value="1"/>
</dbReference>